<dbReference type="RefSeq" id="WP_310318489.1">
    <property type="nucleotide sequence ID" value="NZ_JAVDWU010000007.1"/>
</dbReference>
<dbReference type="Proteomes" id="UP001265700">
    <property type="component" value="Unassembled WGS sequence"/>
</dbReference>
<evidence type="ECO:0000313" key="1">
    <source>
        <dbReference type="EMBL" id="MDR7151320.1"/>
    </source>
</evidence>
<protein>
    <submittedName>
        <fullName evidence="1">Methyl-accepting chemotaxis protein</fullName>
    </submittedName>
</protein>
<accession>A0ABU1WPV7</accession>
<evidence type="ECO:0000313" key="2">
    <source>
        <dbReference type="Proteomes" id="UP001265700"/>
    </source>
</evidence>
<sequence>MRSPFQHRSTLVRQLAAWQPVPDGADAPRQDVAERLGQWLNVADAIALRALHQALPAVKQRPRAPGVAVQAPAELQAELQRVRQALERAITRHDADLTEHEFAPVHQHVLDLQRHMEMRIDALRDHVRQTLSMISPRLAQLAALDASLQQLLGGREQHLLSTAPSFLKARFARVHKSAERAAETASDADVSAAAARAVAPTLTADLHALLRAELDLRLQPVHGMIEAYLQASQAKTASAPTAGAPVHQTAP</sequence>
<reference evidence="1 2" key="1">
    <citation type="submission" date="2023-07" db="EMBL/GenBank/DDBJ databases">
        <title>Sorghum-associated microbial communities from plants grown in Nebraska, USA.</title>
        <authorList>
            <person name="Schachtman D."/>
        </authorList>
    </citation>
    <scope>NUCLEOTIDE SEQUENCE [LARGE SCALE GENOMIC DNA]</scope>
    <source>
        <strain evidence="1 2">4249</strain>
    </source>
</reference>
<name>A0ABU1WPV7_9BURK</name>
<organism evidence="1 2">
    <name type="scientific">Hydrogenophaga palleronii</name>
    <dbReference type="NCBI Taxonomy" id="65655"/>
    <lineage>
        <taxon>Bacteria</taxon>
        <taxon>Pseudomonadati</taxon>
        <taxon>Pseudomonadota</taxon>
        <taxon>Betaproteobacteria</taxon>
        <taxon>Burkholderiales</taxon>
        <taxon>Comamonadaceae</taxon>
        <taxon>Hydrogenophaga</taxon>
    </lineage>
</organism>
<gene>
    <name evidence="1" type="ORF">J2W49_003296</name>
</gene>
<keyword evidence="2" id="KW-1185">Reference proteome</keyword>
<proteinExistence type="predicted"/>
<comment type="caution">
    <text evidence="1">The sequence shown here is derived from an EMBL/GenBank/DDBJ whole genome shotgun (WGS) entry which is preliminary data.</text>
</comment>
<dbReference type="InterPro" id="IPR021783">
    <property type="entry name" value="DUF3348"/>
</dbReference>
<dbReference type="EMBL" id="JAVDWU010000007">
    <property type="protein sequence ID" value="MDR7151320.1"/>
    <property type="molecule type" value="Genomic_DNA"/>
</dbReference>
<dbReference type="Pfam" id="PF11828">
    <property type="entry name" value="DUF3348"/>
    <property type="match status" value="1"/>
</dbReference>